<sequence length="343" mass="37243">MADQGNTMAGNMLPPNKHAQQYLWPGSDDNQFLSPLEYRQIRISKTLDSDHHSDLLHGTRTLAPACALLRALVTQLSEQGYNRSPQVTLLLNELNAWLARFDPSASLSQAPNINALSPRANHVLNSVDQAFTSDGQVTVVTPLGSNNYTTIHGHVPAIDGALHVLPNTNFTSDMAGGDGEMQYARLTGHSVQLPYSGLTNQAGLYYDAVLPQPFEQNASMGSLAANVGFDDDDFTNLVDFDPFFLPNQSIANDFSAAYSTDVASSPAVVLPMAAYTSATPAGPTPGNLSCPSCMHTFSRSSDLNRHSRVHDANARRYVCPTPTCSFSSLRRDKVTDHRRRKGH</sequence>
<comment type="caution">
    <text evidence="3">The sequence shown here is derived from an EMBL/GenBank/DDBJ whole genome shotgun (WGS) entry which is preliminary data.</text>
</comment>
<evidence type="ECO:0000259" key="2">
    <source>
        <dbReference type="PROSITE" id="PS50157"/>
    </source>
</evidence>
<dbReference type="AlphaFoldDB" id="A0A9P6SM54"/>
<reference evidence="3" key="1">
    <citation type="submission" date="2019-07" db="EMBL/GenBank/DDBJ databases">
        <title>Hyphodiscus hymeniophilus genome sequencing and assembly.</title>
        <authorList>
            <person name="Kramer G."/>
            <person name="Nodwell J."/>
        </authorList>
    </citation>
    <scope>NUCLEOTIDE SEQUENCE</scope>
    <source>
        <strain evidence="3">ATCC 34498</strain>
    </source>
</reference>
<accession>A0A9P6SM54</accession>
<name>A0A9P6SM54_9HELO</name>
<keyword evidence="1" id="KW-0863">Zinc-finger</keyword>
<dbReference type="Proteomes" id="UP000785200">
    <property type="component" value="Unassembled WGS sequence"/>
</dbReference>
<dbReference type="PROSITE" id="PS50157">
    <property type="entry name" value="ZINC_FINGER_C2H2_2"/>
    <property type="match status" value="1"/>
</dbReference>
<proteinExistence type="predicted"/>
<dbReference type="Gene3D" id="3.30.160.60">
    <property type="entry name" value="Classic Zinc Finger"/>
    <property type="match status" value="1"/>
</dbReference>
<dbReference type="InterPro" id="IPR013087">
    <property type="entry name" value="Znf_C2H2_type"/>
</dbReference>
<dbReference type="OrthoDB" id="3561300at2759"/>
<keyword evidence="4" id="KW-1185">Reference proteome</keyword>
<keyword evidence="1" id="KW-0479">Metal-binding</keyword>
<dbReference type="GO" id="GO:0008270">
    <property type="term" value="F:zinc ion binding"/>
    <property type="evidence" value="ECO:0007669"/>
    <property type="project" value="UniProtKB-KW"/>
</dbReference>
<gene>
    <name evidence="3" type="ORF">D0Z07_8399</name>
</gene>
<protein>
    <submittedName>
        <fullName evidence="3">Zinc finger CKR1</fullName>
    </submittedName>
</protein>
<keyword evidence="1" id="KW-0862">Zinc</keyword>
<dbReference type="PROSITE" id="PS00028">
    <property type="entry name" value="ZINC_FINGER_C2H2_1"/>
    <property type="match status" value="1"/>
</dbReference>
<evidence type="ECO:0000313" key="4">
    <source>
        <dbReference type="Proteomes" id="UP000785200"/>
    </source>
</evidence>
<evidence type="ECO:0000256" key="1">
    <source>
        <dbReference type="PROSITE-ProRule" id="PRU00042"/>
    </source>
</evidence>
<organism evidence="3 4">
    <name type="scientific">Hyphodiscus hymeniophilus</name>
    <dbReference type="NCBI Taxonomy" id="353542"/>
    <lineage>
        <taxon>Eukaryota</taxon>
        <taxon>Fungi</taxon>
        <taxon>Dikarya</taxon>
        <taxon>Ascomycota</taxon>
        <taxon>Pezizomycotina</taxon>
        <taxon>Leotiomycetes</taxon>
        <taxon>Helotiales</taxon>
        <taxon>Hyphodiscaceae</taxon>
        <taxon>Hyphodiscus</taxon>
    </lineage>
</organism>
<dbReference type="EMBL" id="VNKQ01000016">
    <property type="protein sequence ID" value="KAG0646078.1"/>
    <property type="molecule type" value="Genomic_DNA"/>
</dbReference>
<feature type="domain" description="C2H2-type" evidence="2">
    <location>
        <begin position="288"/>
        <end position="315"/>
    </location>
</feature>
<dbReference type="SMART" id="SM00355">
    <property type="entry name" value="ZnF_C2H2"/>
    <property type="match status" value="2"/>
</dbReference>
<evidence type="ECO:0000313" key="3">
    <source>
        <dbReference type="EMBL" id="KAG0646078.1"/>
    </source>
</evidence>